<dbReference type="PROSITE" id="PS50943">
    <property type="entry name" value="HTH_CROC1"/>
    <property type="match status" value="1"/>
</dbReference>
<dbReference type="CDD" id="cd00093">
    <property type="entry name" value="HTH_XRE"/>
    <property type="match status" value="1"/>
</dbReference>
<protein>
    <recommendedName>
        <fullName evidence="2">HTH cro/C1-type domain-containing protein</fullName>
    </recommendedName>
</protein>
<keyword evidence="4" id="KW-1185">Reference proteome</keyword>
<dbReference type="GO" id="GO:0003677">
    <property type="term" value="F:DNA binding"/>
    <property type="evidence" value="ECO:0007669"/>
    <property type="project" value="InterPro"/>
</dbReference>
<accession>A0A366AZI0</accession>
<reference evidence="3 4" key="1">
    <citation type="submission" date="2018-07" db="EMBL/GenBank/DDBJ databases">
        <title>Complete genome sequence of Flavobacterium psychrolimnae LMG 22018.</title>
        <authorList>
            <person name="Kim D.-U."/>
        </authorList>
    </citation>
    <scope>NUCLEOTIDE SEQUENCE [LARGE SCALE GENOMIC DNA]</scope>
    <source>
        <strain evidence="3 4">LMG 22018</strain>
    </source>
</reference>
<dbReference type="RefSeq" id="WP_113635691.1">
    <property type="nucleotide sequence ID" value="NZ_QNUX01000008.1"/>
</dbReference>
<dbReference type="EMBL" id="QNUX01000008">
    <property type="protein sequence ID" value="RBN50146.1"/>
    <property type="molecule type" value="Genomic_DNA"/>
</dbReference>
<evidence type="ECO:0000313" key="4">
    <source>
        <dbReference type="Proteomes" id="UP000253676"/>
    </source>
</evidence>
<evidence type="ECO:0000259" key="2">
    <source>
        <dbReference type="PROSITE" id="PS50943"/>
    </source>
</evidence>
<gene>
    <name evidence="3" type="ORF">DR980_10150</name>
</gene>
<proteinExistence type="predicted"/>
<sequence length="129" mass="14778">MNDLDIIKIRRDLGKTQQEFAEFLGVDRRTVINYEQGNKIPASKIKLLGTLLSNNKVYTNEVNKNRISGKIETVAETTESLNREILDLKDHIKTLKDLIEEKNKTAEMYINENKLLKESISKLQSASVD</sequence>
<feature type="domain" description="HTH cro/C1-type" evidence="2">
    <location>
        <begin position="6"/>
        <end position="41"/>
    </location>
</feature>
<dbReference type="InterPro" id="IPR010982">
    <property type="entry name" value="Lambda_DNA-bd_dom_sf"/>
</dbReference>
<name>A0A366AZI0_9FLAO</name>
<dbReference type="SUPFAM" id="SSF47413">
    <property type="entry name" value="lambda repressor-like DNA-binding domains"/>
    <property type="match status" value="1"/>
</dbReference>
<keyword evidence="1" id="KW-0175">Coiled coil</keyword>
<evidence type="ECO:0000256" key="1">
    <source>
        <dbReference type="SAM" id="Coils"/>
    </source>
</evidence>
<dbReference type="Gene3D" id="1.10.260.40">
    <property type="entry name" value="lambda repressor-like DNA-binding domains"/>
    <property type="match status" value="1"/>
</dbReference>
<dbReference type="OrthoDB" id="3831186at2"/>
<dbReference type="InterPro" id="IPR001387">
    <property type="entry name" value="Cro/C1-type_HTH"/>
</dbReference>
<dbReference type="Proteomes" id="UP000253676">
    <property type="component" value="Unassembled WGS sequence"/>
</dbReference>
<dbReference type="Pfam" id="PF01381">
    <property type="entry name" value="HTH_3"/>
    <property type="match status" value="1"/>
</dbReference>
<evidence type="ECO:0000313" key="3">
    <source>
        <dbReference type="EMBL" id="RBN50146.1"/>
    </source>
</evidence>
<organism evidence="3 4">
    <name type="scientific">Flavobacterium psychrolimnae</name>
    <dbReference type="NCBI Taxonomy" id="249351"/>
    <lineage>
        <taxon>Bacteria</taxon>
        <taxon>Pseudomonadati</taxon>
        <taxon>Bacteroidota</taxon>
        <taxon>Flavobacteriia</taxon>
        <taxon>Flavobacteriales</taxon>
        <taxon>Flavobacteriaceae</taxon>
        <taxon>Flavobacterium</taxon>
    </lineage>
</organism>
<dbReference type="AlphaFoldDB" id="A0A366AZI0"/>
<comment type="caution">
    <text evidence="3">The sequence shown here is derived from an EMBL/GenBank/DDBJ whole genome shotgun (WGS) entry which is preliminary data.</text>
</comment>
<feature type="coiled-coil region" evidence="1">
    <location>
        <begin position="78"/>
        <end position="126"/>
    </location>
</feature>